<feature type="transmembrane region" description="Helical" evidence="7">
    <location>
        <begin position="186"/>
        <end position="210"/>
    </location>
</feature>
<dbReference type="PANTHER" id="PTHR42810:SF2">
    <property type="entry name" value="PURINE PERMEASE C1399.01C-RELATED"/>
    <property type="match status" value="1"/>
</dbReference>
<evidence type="ECO:0000256" key="6">
    <source>
        <dbReference type="ARBA" id="ARBA00023136"/>
    </source>
</evidence>
<keyword evidence="4 7" id="KW-0812">Transmembrane</keyword>
<feature type="transmembrane region" description="Helical" evidence="7">
    <location>
        <begin position="161"/>
        <end position="179"/>
    </location>
</feature>
<dbReference type="AlphaFoldDB" id="A0A7M1LGM3"/>
<dbReference type="PANTHER" id="PTHR42810">
    <property type="entry name" value="PURINE PERMEASE C1399.01C-RELATED"/>
    <property type="match status" value="1"/>
</dbReference>
<comment type="similarity">
    <text evidence="2">Belongs to the nucleobase:cation symporter-2 (NCS2) (TC 2.A.40) family.</text>
</comment>
<name>A0A7M1LGM3_9BACT</name>
<protein>
    <submittedName>
        <fullName evidence="8">Uracil-xanthine permease</fullName>
    </submittedName>
</protein>
<feature type="transmembrane region" description="Helical" evidence="7">
    <location>
        <begin position="39"/>
        <end position="56"/>
    </location>
</feature>
<evidence type="ECO:0000256" key="5">
    <source>
        <dbReference type="ARBA" id="ARBA00022989"/>
    </source>
</evidence>
<feature type="transmembrane region" description="Helical" evidence="7">
    <location>
        <begin position="63"/>
        <end position="79"/>
    </location>
</feature>
<dbReference type="Proteomes" id="UP000594749">
    <property type="component" value="Chromosome"/>
</dbReference>
<sequence length="419" mass="44378">MNSHEYKFHPKDALLGAQFLFVAFGALVLMPILCGLDTNVALFTAGVGTLIFQLICRNKIPPIFLASSFAFIAPISFAVDRWGLAAAMGGVVVAGVVYALFGLFVKFKGTGFIDKFLPPIVVGPVIMTIGLVLAPTAVASAMPTDLSLYTALNPNFTTTDAMIIAGISLFVTLLCIVFAKGALKLIPILCGLSVGYIISLFYGIVDFSYVKAASWFAVPNFTTPKFELDAILFMIPIIIAPIIEHIGNIYAISNVTNYDYTKKPGLHKTLFADGVATTVAAFLAGPPCTTYAEVTGAVRLTKAFNPAIMTWTAITAILLAFVGKLGALIASVPPCVLGGIMVLLFGIIASVGMETLIKHRVDMDEPRNMVIIALILVPSLGGMVLDFGFASFSQIGLGAVVGVILNLVLPKSKNQATKD</sequence>
<feature type="transmembrane region" description="Helical" evidence="7">
    <location>
        <begin position="391"/>
        <end position="409"/>
    </location>
</feature>
<evidence type="ECO:0000256" key="2">
    <source>
        <dbReference type="ARBA" id="ARBA00008821"/>
    </source>
</evidence>
<dbReference type="InterPro" id="IPR006043">
    <property type="entry name" value="NCS2"/>
</dbReference>
<evidence type="ECO:0000256" key="7">
    <source>
        <dbReference type="SAM" id="Phobius"/>
    </source>
</evidence>
<accession>A0A7M1LGM3</accession>
<evidence type="ECO:0000256" key="4">
    <source>
        <dbReference type="ARBA" id="ARBA00022692"/>
    </source>
</evidence>
<dbReference type="EMBL" id="CP063078">
    <property type="protein sequence ID" value="QOQ87737.1"/>
    <property type="molecule type" value="Genomic_DNA"/>
</dbReference>
<gene>
    <name evidence="8" type="ORF">IMC76_02695</name>
</gene>
<dbReference type="RefSeq" id="WP_025802527.1">
    <property type="nucleotide sequence ID" value="NZ_CP053842.1"/>
</dbReference>
<feature type="transmembrane region" description="Helical" evidence="7">
    <location>
        <begin position="369"/>
        <end position="385"/>
    </location>
</feature>
<feature type="transmembrane region" description="Helical" evidence="7">
    <location>
        <begin position="336"/>
        <end position="357"/>
    </location>
</feature>
<dbReference type="GO" id="GO:0005886">
    <property type="term" value="C:plasma membrane"/>
    <property type="evidence" value="ECO:0007669"/>
    <property type="project" value="UniProtKB-ARBA"/>
</dbReference>
<keyword evidence="6 7" id="KW-0472">Membrane</keyword>
<evidence type="ECO:0000256" key="1">
    <source>
        <dbReference type="ARBA" id="ARBA00004141"/>
    </source>
</evidence>
<feature type="transmembrane region" description="Helical" evidence="7">
    <location>
        <begin position="85"/>
        <end position="104"/>
    </location>
</feature>
<reference evidence="8 9" key="1">
    <citation type="submission" date="2020-10" db="EMBL/GenBank/DDBJ databases">
        <title>Campylobacter and Helicobacter PacBio genomes.</title>
        <authorList>
            <person name="Lane C."/>
        </authorList>
    </citation>
    <scope>NUCLEOTIDE SEQUENCE [LARGE SCALE GENOMIC DNA]</scope>
    <source>
        <strain evidence="8 9">2016D-0077</strain>
    </source>
</reference>
<evidence type="ECO:0000313" key="9">
    <source>
        <dbReference type="Proteomes" id="UP000594749"/>
    </source>
</evidence>
<proteinExistence type="inferred from homology"/>
<keyword evidence="3" id="KW-0813">Transport</keyword>
<dbReference type="InterPro" id="IPR006042">
    <property type="entry name" value="Xan_ur_permease"/>
</dbReference>
<dbReference type="GO" id="GO:0042907">
    <property type="term" value="F:xanthine transmembrane transporter activity"/>
    <property type="evidence" value="ECO:0007669"/>
    <property type="project" value="TreeGrafter"/>
</dbReference>
<comment type="subcellular location">
    <subcellularLocation>
        <location evidence="1">Membrane</location>
        <topology evidence="1">Multi-pass membrane protein</topology>
    </subcellularLocation>
</comment>
<evidence type="ECO:0000256" key="3">
    <source>
        <dbReference type="ARBA" id="ARBA00022448"/>
    </source>
</evidence>
<feature type="transmembrane region" description="Helical" evidence="7">
    <location>
        <begin position="230"/>
        <end position="253"/>
    </location>
</feature>
<dbReference type="NCBIfam" id="TIGR00801">
    <property type="entry name" value="ncs2"/>
    <property type="match status" value="1"/>
</dbReference>
<dbReference type="OrthoDB" id="9779092at2"/>
<feature type="transmembrane region" description="Helical" evidence="7">
    <location>
        <begin position="116"/>
        <end position="141"/>
    </location>
</feature>
<feature type="transmembrane region" description="Helical" evidence="7">
    <location>
        <begin position="308"/>
        <end position="330"/>
    </location>
</feature>
<keyword evidence="5 7" id="KW-1133">Transmembrane helix</keyword>
<evidence type="ECO:0000313" key="8">
    <source>
        <dbReference type="EMBL" id="QOQ87737.1"/>
    </source>
</evidence>
<organism evidence="8 9">
    <name type="scientific">Campylobacter corcagiensis</name>
    <dbReference type="NCBI Taxonomy" id="1448857"/>
    <lineage>
        <taxon>Bacteria</taxon>
        <taxon>Pseudomonadati</taxon>
        <taxon>Campylobacterota</taxon>
        <taxon>Epsilonproteobacteria</taxon>
        <taxon>Campylobacterales</taxon>
        <taxon>Campylobacteraceae</taxon>
        <taxon>Campylobacter</taxon>
    </lineage>
</organism>
<feature type="transmembrane region" description="Helical" evidence="7">
    <location>
        <begin position="12"/>
        <end position="33"/>
    </location>
</feature>
<keyword evidence="9" id="KW-1185">Reference proteome</keyword>
<dbReference type="Pfam" id="PF00860">
    <property type="entry name" value="Xan_ur_permease"/>
    <property type="match status" value="1"/>
</dbReference>